<dbReference type="EMBL" id="CAFBMK010000012">
    <property type="protein sequence ID" value="CAB4897710.1"/>
    <property type="molecule type" value="Genomic_DNA"/>
</dbReference>
<sequence>MTVNVPLTSRSFPTTGRIAEDLQIGRDRTIGLVEGRLWRGDHSLLFGDRRIGKSSIAAAALARLNTRGVLTIDLDLSQGIRDGETLTAELLQAAAGAGVSLTALRAAWAGRRRTVGRAGGGIVAIAEALRSAGVDDVPEGVVERVVELAESTAQPRLEHAFELLHVVRRTKRVVVFIDEAGLMTSWDECLDIADQIARAMRRPAGIVFAFAGSHRRAADELFGPDGSLHAEGLPVTIEPISDTEWEGELLNRFAANDCMITVDIVRQLLTLSDGHPQDTMRLSACCLDHASISGGLIDKAVLTLAHRDASSHPSFGRR</sequence>
<proteinExistence type="predicted"/>
<protein>
    <submittedName>
        <fullName evidence="2">Unannotated protein</fullName>
    </submittedName>
</protein>
<dbReference type="PANTHER" id="PTHR34301">
    <property type="entry name" value="DNA-BINDING PROTEIN-RELATED"/>
    <property type="match status" value="1"/>
</dbReference>
<dbReference type="PANTHER" id="PTHR34301:SF8">
    <property type="entry name" value="ATPASE DOMAIN-CONTAINING PROTEIN"/>
    <property type="match status" value="1"/>
</dbReference>
<accession>A0A6J7FYM4</accession>
<evidence type="ECO:0000313" key="2">
    <source>
        <dbReference type="EMBL" id="CAB4897710.1"/>
    </source>
</evidence>
<dbReference type="Gene3D" id="3.40.50.300">
    <property type="entry name" value="P-loop containing nucleotide triphosphate hydrolases"/>
    <property type="match status" value="1"/>
</dbReference>
<dbReference type="SUPFAM" id="SSF52540">
    <property type="entry name" value="P-loop containing nucleoside triphosphate hydrolases"/>
    <property type="match status" value="1"/>
</dbReference>
<gene>
    <name evidence="2" type="ORF">UFOPK3564_00395</name>
</gene>
<dbReference type="SMART" id="SM00382">
    <property type="entry name" value="AAA"/>
    <property type="match status" value="1"/>
</dbReference>
<feature type="domain" description="AAA+ ATPase" evidence="1">
    <location>
        <begin position="39"/>
        <end position="214"/>
    </location>
</feature>
<evidence type="ECO:0000259" key="1">
    <source>
        <dbReference type="SMART" id="SM00382"/>
    </source>
</evidence>
<reference evidence="2" key="1">
    <citation type="submission" date="2020-05" db="EMBL/GenBank/DDBJ databases">
        <authorList>
            <person name="Chiriac C."/>
            <person name="Salcher M."/>
            <person name="Ghai R."/>
            <person name="Kavagutti S V."/>
        </authorList>
    </citation>
    <scope>NUCLEOTIDE SEQUENCE</scope>
</reference>
<organism evidence="2">
    <name type="scientific">freshwater metagenome</name>
    <dbReference type="NCBI Taxonomy" id="449393"/>
    <lineage>
        <taxon>unclassified sequences</taxon>
        <taxon>metagenomes</taxon>
        <taxon>ecological metagenomes</taxon>
    </lineage>
</organism>
<name>A0A6J7FYM4_9ZZZZ</name>
<dbReference type="InterPro" id="IPR003593">
    <property type="entry name" value="AAA+_ATPase"/>
</dbReference>
<dbReference type="AlphaFoldDB" id="A0A6J7FYM4"/>
<dbReference type="InterPro" id="IPR027417">
    <property type="entry name" value="P-loop_NTPase"/>
</dbReference>